<reference evidence="2" key="1">
    <citation type="journal article" date="2010" name="PLoS ONE">
        <title>The complete genome sequence of Cupriavidus metallidurans strain CH34, a master survivalist in harsh and anthropogenic environments.</title>
        <authorList>
            <person name="Janssen P.J."/>
            <person name="Van Houdt R."/>
            <person name="Moors H."/>
            <person name="Monsieurs P."/>
            <person name="Morin N."/>
            <person name="Michaux A."/>
            <person name="Benotmane M.A."/>
            <person name="Leys N."/>
            <person name="Vallaeys T."/>
            <person name="Lapidus A."/>
            <person name="Monchy S."/>
            <person name="Medigue C."/>
            <person name="Taghavi S."/>
            <person name="McCorkle S."/>
            <person name="Dunn J."/>
            <person name="van der Lelie D."/>
            <person name="Mergeay M."/>
        </authorList>
    </citation>
    <scope>NUCLEOTIDE SEQUENCE [LARGE SCALE GENOMIC DNA]</scope>
    <source>
        <strain evidence="2">ATCC 43123 / DSM 2839 / NBRC 102507 / CH34</strain>
    </source>
</reference>
<evidence type="ECO:0000313" key="2">
    <source>
        <dbReference type="Proteomes" id="UP000002429"/>
    </source>
</evidence>
<dbReference type="Proteomes" id="UP000002429">
    <property type="component" value="Plasmid pMOL28"/>
</dbReference>
<sequence>METTAVGWQLDFFGEAAAIVVPPPKVDPLPDPSLWSESVREQMIDALISLACDSRRGDNMPESLVDCADLLRDRIRNKSSLDLEDYSMTLGWIFGYWDGALPYTYVCAVCGVSPEVLQDVILNHARLKADLDEVRRQCCGSLL</sequence>
<dbReference type="EMBL" id="CP000355">
    <property type="protein sequence ID" value="ABF13139.1"/>
    <property type="molecule type" value="Genomic_DNA"/>
</dbReference>
<dbReference type="AlphaFoldDB" id="Q1L9N7"/>
<dbReference type="KEGG" id="rme:Rmet_6280"/>
<dbReference type="HOGENOM" id="CLU_1812557_0_0_4"/>
<dbReference type="RefSeq" id="WP_008649407.1">
    <property type="nucleotide sequence ID" value="NC_006525.1"/>
</dbReference>
<organism evidence="1 2">
    <name type="scientific">Cupriavidus metallidurans (strain ATCC 43123 / DSM 2839 / NBRC 102507 / CH34)</name>
    <name type="common">Ralstonia metallidurans</name>
    <dbReference type="NCBI Taxonomy" id="266264"/>
    <lineage>
        <taxon>Bacteria</taxon>
        <taxon>Pseudomonadati</taxon>
        <taxon>Pseudomonadota</taxon>
        <taxon>Betaproteobacteria</taxon>
        <taxon>Burkholderiales</taxon>
        <taxon>Burkholderiaceae</taxon>
        <taxon>Cupriavidus</taxon>
    </lineage>
</organism>
<evidence type="ECO:0000313" key="1">
    <source>
        <dbReference type="EMBL" id="ABF13139.1"/>
    </source>
</evidence>
<proteinExistence type="predicted"/>
<protein>
    <submittedName>
        <fullName evidence="1">Uncharacterized protein</fullName>
    </submittedName>
</protein>
<accession>Q1L9N7</accession>
<geneLocation type="plasmid" evidence="1 2">
    <name>pMOL28</name>
</geneLocation>
<keyword evidence="2" id="KW-1185">Reference proteome</keyword>
<gene>
    <name evidence="1" type="ordered locus">Rmet_6280</name>
</gene>
<keyword evidence="1" id="KW-0614">Plasmid</keyword>
<name>Q1L9N7_CUPMC</name>